<evidence type="ECO:0000256" key="1">
    <source>
        <dbReference type="SAM" id="Phobius"/>
    </source>
</evidence>
<protein>
    <submittedName>
        <fullName evidence="2">Uncharacterized protein</fullName>
    </submittedName>
</protein>
<name>A0A1G5QXL0_9RHOB</name>
<dbReference type="OrthoDB" id="7850546at2"/>
<gene>
    <name evidence="2" type="ORF">SAMN04488118_106215</name>
</gene>
<dbReference type="AlphaFoldDB" id="A0A1G5QXL0"/>
<proteinExistence type="predicted"/>
<dbReference type="Proteomes" id="UP000198767">
    <property type="component" value="Unassembled WGS sequence"/>
</dbReference>
<dbReference type="EMBL" id="FMWG01000006">
    <property type="protein sequence ID" value="SCZ66604.1"/>
    <property type="molecule type" value="Genomic_DNA"/>
</dbReference>
<sequence>MAELIVLKSTKLRVASFSIVGVCLGVVISVGYCLAIYPADHIETPFKVLFALFALASCALAGWDARKIWRIFKTPGAWQVKIGAGRLVWDVAIRSENLPLDIALADLTKALILETRRTSRDSDGAYTEIGEQFELYLRDGRILVIDQEVAGINPHRVFRALVRHGVRCERWLQDHTEGSTDRSRVYLGSD</sequence>
<keyword evidence="3" id="KW-1185">Reference proteome</keyword>
<evidence type="ECO:0000313" key="3">
    <source>
        <dbReference type="Proteomes" id="UP000198767"/>
    </source>
</evidence>
<keyword evidence="1" id="KW-0472">Membrane</keyword>
<evidence type="ECO:0000313" key="2">
    <source>
        <dbReference type="EMBL" id="SCZ66604.1"/>
    </source>
</evidence>
<reference evidence="2 3" key="1">
    <citation type="submission" date="2016-10" db="EMBL/GenBank/DDBJ databases">
        <authorList>
            <person name="de Groot N.N."/>
        </authorList>
    </citation>
    <scope>NUCLEOTIDE SEQUENCE [LARGE SCALE GENOMIC DNA]</scope>
    <source>
        <strain evidence="2 3">U95</strain>
    </source>
</reference>
<keyword evidence="1" id="KW-1133">Transmembrane helix</keyword>
<organism evidence="2 3">
    <name type="scientific">Epibacterium ulvae</name>
    <dbReference type="NCBI Taxonomy" id="1156985"/>
    <lineage>
        <taxon>Bacteria</taxon>
        <taxon>Pseudomonadati</taxon>
        <taxon>Pseudomonadota</taxon>
        <taxon>Alphaproteobacteria</taxon>
        <taxon>Rhodobacterales</taxon>
        <taxon>Roseobacteraceae</taxon>
        <taxon>Epibacterium</taxon>
    </lineage>
</organism>
<feature type="transmembrane region" description="Helical" evidence="1">
    <location>
        <begin position="45"/>
        <end position="63"/>
    </location>
</feature>
<dbReference type="RefSeq" id="WP_090219113.1">
    <property type="nucleotide sequence ID" value="NZ_FMWG01000006.1"/>
</dbReference>
<accession>A0A1G5QXL0</accession>
<keyword evidence="1" id="KW-0812">Transmembrane</keyword>
<feature type="transmembrane region" description="Helical" evidence="1">
    <location>
        <begin position="12"/>
        <end position="39"/>
    </location>
</feature>